<feature type="active site" description="Charge relay system" evidence="5">
    <location>
        <position position="31"/>
    </location>
</feature>
<evidence type="ECO:0000256" key="3">
    <source>
        <dbReference type="ARBA" id="ARBA00022801"/>
    </source>
</evidence>
<dbReference type="Gene3D" id="3.40.50.200">
    <property type="entry name" value="Peptidase S8/S53 domain"/>
    <property type="match status" value="1"/>
</dbReference>
<dbReference type="PROSITE" id="PS00138">
    <property type="entry name" value="SUBTILASE_SER"/>
    <property type="match status" value="1"/>
</dbReference>
<gene>
    <name evidence="8" type="ORF">BDK51DRAFT_35775</name>
</gene>
<dbReference type="PROSITE" id="PS51892">
    <property type="entry name" value="SUBTILASE"/>
    <property type="match status" value="1"/>
</dbReference>
<name>A0A4P9WN65_9FUNG</name>
<feature type="active site" description="Charge relay system" evidence="5">
    <location>
        <position position="227"/>
    </location>
</feature>
<dbReference type="Pfam" id="PF00082">
    <property type="entry name" value="Peptidase_S8"/>
    <property type="match status" value="1"/>
</dbReference>
<keyword evidence="3 5" id="KW-0378">Hydrolase</keyword>
<dbReference type="InterPro" id="IPR036852">
    <property type="entry name" value="Peptidase_S8/S53_dom_sf"/>
</dbReference>
<dbReference type="InterPro" id="IPR022398">
    <property type="entry name" value="Peptidase_S8_His-AS"/>
</dbReference>
<reference evidence="9" key="1">
    <citation type="journal article" date="2018" name="Nat. Microbiol.">
        <title>Leveraging single-cell genomics to expand the fungal tree of life.</title>
        <authorList>
            <person name="Ahrendt S.R."/>
            <person name="Quandt C.A."/>
            <person name="Ciobanu D."/>
            <person name="Clum A."/>
            <person name="Salamov A."/>
            <person name="Andreopoulos B."/>
            <person name="Cheng J.F."/>
            <person name="Woyke T."/>
            <person name="Pelin A."/>
            <person name="Henrissat B."/>
            <person name="Reynolds N.K."/>
            <person name="Benny G.L."/>
            <person name="Smith M.E."/>
            <person name="James T.Y."/>
            <person name="Grigoriev I.V."/>
        </authorList>
    </citation>
    <scope>NUCLEOTIDE SEQUENCE [LARGE SCALE GENOMIC DNA]</scope>
</reference>
<dbReference type="InterPro" id="IPR023827">
    <property type="entry name" value="Peptidase_S8_Asp-AS"/>
</dbReference>
<dbReference type="PANTHER" id="PTHR43806">
    <property type="entry name" value="PEPTIDASE S8"/>
    <property type="match status" value="1"/>
</dbReference>
<feature type="domain" description="Peptidase S8/S53" evidence="7">
    <location>
        <begin position="22"/>
        <end position="246"/>
    </location>
</feature>
<dbReference type="OrthoDB" id="206201at2759"/>
<evidence type="ECO:0000256" key="6">
    <source>
        <dbReference type="RuleBase" id="RU003355"/>
    </source>
</evidence>
<evidence type="ECO:0000259" key="7">
    <source>
        <dbReference type="Pfam" id="PF00082"/>
    </source>
</evidence>
<comment type="similarity">
    <text evidence="1 5 6">Belongs to the peptidase S8 family.</text>
</comment>
<dbReference type="InterPro" id="IPR015500">
    <property type="entry name" value="Peptidase_S8_subtilisin-rel"/>
</dbReference>
<evidence type="ECO:0000313" key="9">
    <source>
        <dbReference type="Proteomes" id="UP000269721"/>
    </source>
</evidence>
<evidence type="ECO:0000256" key="4">
    <source>
        <dbReference type="ARBA" id="ARBA00022825"/>
    </source>
</evidence>
<dbReference type="AlphaFoldDB" id="A0A4P9WN65"/>
<evidence type="ECO:0000256" key="1">
    <source>
        <dbReference type="ARBA" id="ARBA00011073"/>
    </source>
</evidence>
<dbReference type="GO" id="GO:0005615">
    <property type="term" value="C:extracellular space"/>
    <property type="evidence" value="ECO:0007669"/>
    <property type="project" value="TreeGrafter"/>
</dbReference>
<evidence type="ECO:0000256" key="2">
    <source>
        <dbReference type="ARBA" id="ARBA00022670"/>
    </source>
</evidence>
<dbReference type="Proteomes" id="UP000269721">
    <property type="component" value="Unassembled WGS sequence"/>
</dbReference>
<dbReference type="SUPFAM" id="SSF52743">
    <property type="entry name" value="Subtilisin-like"/>
    <property type="match status" value="1"/>
</dbReference>
<evidence type="ECO:0000313" key="8">
    <source>
        <dbReference type="EMBL" id="RKO93128.1"/>
    </source>
</evidence>
<feature type="active site" description="Charge relay system" evidence="5">
    <location>
        <position position="72"/>
    </location>
</feature>
<dbReference type="InterPro" id="IPR050131">
    <property type="entry name" value="Peptidase_S8_subtilisin-like"/>
</dbReference>
<sequence>MGLVSKTRSSNDTSFYYHINDGKGVNVYVIDTGIMIDHEDFQGRASWGTNTVQFSKFDYYDYENVQIDDNGHGTHCSGIIAGKHFGACKLCNLIAVKVLDKDGSGSLSSVIAGIDWVVKQHRKTNTTSVANMSLGSSFSRTLNRVVNSAVQEGIHFIVAAGNEFDDSCAYSPSSAHSVISVGATDAFDKMAYFSNYGECTDVFAPGVDIESAWIYNRSSKNILSGTSMASPHVAGVVASLLSQRRHFGTTIDHSHHQTICLFSLVKKFLIAKLLSTNSVG</sequence>
<dbReference type="PRINTS" id="PR00723">
    <property type="entry name" value="SUBTILISIN"/>
</dbReference>
<keyword evidence="2 5" id="KW-0645">Protease</keyword>
<dbReference type="GO" id="GO:0004252">
    <property type="term" value="F:serine-type endopeptidase activity"/>
    <property type="evidence" value="ECO:0007669"/>
    <property type="project" value="UniProtKB-UniRule"/>
</dbReference>
<dbReference type="InterPro" id="IPR000209">
    <property type="entry name" value="Peptidase_S8/S53_dom"/>
</dbReference>
<dbReference type="PANTHER" id="PTHR43806:SF11">
    <property type="entry name" value="CEREVISIN-RELATED"/>
    <property type="match status" value="1"/>
</dbReference>
<dbReference type="InterPro" id="IPR023828">
    <property type="entry name" value="Peptidase_S8_Ser-AS"/>
</dbReference>
<accession>A0A4P9WN65</accession>
<organism evidence="8 9">
    <name type="scientific">Blyttiomyces helicus</name>
    <dbReference type="NCBI Taxonomy" id="388810"/>
    <lineage>
        <taxon>Eukaryota</taxon>
        <taxon>Fungi</taxon>
        <taxon>Fungi incertae sedis</taxon>
        <taxon>Chytridiomycota</taxon>
        <taxon>Chytridiomycota incertae sedis</taxon>
        <taxon>Chytridiomycetes</taxon>
        <taxon>Chytridiomycetes incertae sedis</taxon>
        <taxon>Blyttiomyces</taxon>
    </lineage>
</organism>
<dbReference type="CDD" id="cd04077">
    <property type="entry name" value="Peptidases_S8_PCSK9_ProteinaseK_like"/>
    <property type="match status" value="1"/>
</dbReference>
<dbReference type="GO" id="GO:0006508">
    <property type="term" value="P:proteolysis"/>
    <property type="evidence" value="ECO:0007669"/>
    <property type="project" value="UniProtKB-KW"/>
</dbReference>
<evidence type="ECO:0000256" key="5">
    <source>
        <dbReference type="PROSITE-ProRule" id="PRU01240"/>
    </source>
</evidence>
<dbReference type="InterPro" id="IPR034193">
    <property type="entry name" value="PCSK9_ProteinaseK-like"/>
</dbReference>
<dbReference type="PROSITE" id="PS00136">
    <property type="entry name" value="SUBTILASE_ASP"/>
    <property type="match status" value="1"/>
</dbReference>
<keyword evidence="4 5" id="KW-0720">Serine protease</keyword>
<protein>
    <submittedName>
        <fullName evidence="8">Peptidase S8/S53 domain-containing protein</fullName>
    </submittedName>
</protein>
<proteinExistence type="inferred from homology"/>
<dbReference type="PROSITE" id="PS00137">
    <property type="entry name" value="SUBTILASE_HIS"/>
    <property type="match status" value="1"/>
</dbReference>
<keyword evidence="9" id="KW-1185">Reference proteome</keyword>
<dbReference type="EMBL" id="KZ994362">
    <property type="protein sequence ID" value="RKO93128.1"/>
    <property type="molecule type" value="Genomic_DNA"/>
</dbReference>
<dbReference type="FunFam" id="3.40.50.200:FF:000007">
    <property type="entry name" value="Subtilisin-like serine protease"/>
    <property type="match status" value="1"/>
</dbReference>